<evidence type="ECO:0000256" key="7">
    <source>
        <dbReference type="ARBA" id="ARBA00023163"/>
    </source>
</evidence>
<evidence type="ECO:0000313" key="13">
    <source>
        <dbReference type="Proteomes" id="UP000698800"/>
    </source>
</evidence>
<evidence type="ECO:0000256" key="3">
    <source>
        <dbReference type="ARBA" id="ARBA00022737"/>
    </source>
</evidence>
<keyword evidence="7" id="KW-0804">Transcription</keyword>
<sequence>MSGFRAVNTNQPSEGHTVGRAGEDTPPATPRQSNIMNGSQPSTLVDESCPNTPTRNSFGGLSGQRPLPDTSFAQRYTETSSTVGNLRRGNSQRSIQSSGSQDVDMDDSDGDQDGSENESVDGSPGKSTKKKKGQRFFCTEYPPCTLSFTRSEHLARHIRKHTGERPFQCHCARRFSRLDNLRQHAQTVHVNEEIPSDSLAATGTRFQRQVRTDRVRPPGSRSRASTVGSQAGHGRSHSRNLSTSSIGSTSSNFSQRDNSRPRPTPLNIMPNEPSPRNRMSLDNYRSPPDSPARDFSRNQQFSAPSPSGFGTPSSATFPTGPGSPGFGSPFQSPSSTVPRSTNAWPPRTPTRRLSVPSGGNPFHSPHGHIFPHAFQSPLSSNTSTYSASSSVLASPISSAFPSRRESTSSTTTQDTDLRRRTWHPSTYSSLTSLANEIHYNSITPPQPQYPQYQPGAPPGRLPGIESFDRLPDRPSTPPPQRRPSPMQVDTPNKPPIFPGPVAQSALGPDDRRGVAEWGMSLHHNLTRLDISRPKEATSNWNSQLMESSNGPASTTNGTQHSQPTASPPVRQNYTTPRERAQTGPEATSSRNKRFGWYNGPLPLQSVNQPQRNSPEDSSSSEGGVPTPSTSSVGDYNPSIVHSNGWVESNSAGVAPDDAHHNYTASSGEGGGYPLPSEAAPSSVPPAVTEPPKRDGGMHRLEALVAVATRDEKQLRPYVGNTGR</sequence>
<dbReference type="Gene3D" id="3.30.160.60">
    <property type="entry name" value="Classic Zinc Finger"/>
    <property type="match status" value="2"/>
</dbReference>
<dbReference type="GO" id="GO:0051701">
    <property type="term" value="P:biological process involved in interaction with host"/>
    <property type="evidence" value="ECO:0007669"/>
    <property type="project" value="UniProtKB-ARBA"/>
</dbReference>
<name>A0A9P8I4Y8_9PEZI</name>
<keyword evidence="8" id="KW-0539">Nucleus</keyword>
<feature type="compositionally biased region" description="Low complexity" evidence="10">
    <location>
        <begin position="310"/>
        <end position="336"/>
    </location>
</feature>
<evidence type="ECO:0000256" key="4">
    <source>
        <dbReference type="ARBA" id="ARBA00022771"/>
    </source>
</evidence>
<feature type="domain" description="C2H2-type" evidence="11">
    <location>
        <begin position="136"/>
        <end position="166"/>
    </location>
</feature>
<protein>
    <recommendedName>
        <fullName evidence="11">C2H2-type domain-containing protein</fullName>
    </recommendedName>
</protein>
<comment type="subcellular location">
    <subcellularLocation>
        <location evidence="1">Nucleus</location>
    </subcellularLocation>
</comment>
<feature type="domain" description="C2H2-type" evidence="11">
    <location>
        <begin position="167"/>
        <end position="194"/>
    </location>
</feature>
<dbReference type="GO" id="GO:0000981">
    <property type="term" value="F:DNA-binding transcription factor activity, RNA polymerase II-specific"/>
    <property type="evidence" value="ECO:0007669"/>
    <property type="project" value="TreeGrafter"/>
</dbReference>
<reference evidence="12" key="1">
    <citation type="submission" date="2021-03" db="EMBL/GenBank/DDBJ databases">
        <title>Comparative genomics and phylogenomic investigation of the class Geoglossomycetes provide insights into ecological specialization and systematics.</title>
        <authorList>
            <person name="Melie T."/>
            <person name="Pirro S."/>
            <person name="Miller A.N."/>
            <person name="Quandt A."/>
        </authorList>
    </citation>
    <scope>NUCLEOTIDE SEQUENCE</scope>
    <source>
        <strain evidence="12">GBOQ0MN5Z8</strain>
    </source>
</reference>
<keyword evidence="13" id="KW-1185">Reference proteome</keyword>
<dbReference type="GO" id="GO:0005634">
    <property type="term" value="C:nucleus"/>
    <property type="evidence" value="ECO:0007669"/>
    <property type="project" value="UniProtKB-SubCell"/>
</dbReference>
<feature type="compositionally biased region" description="Polar residues" evidence="10">
    <location>
        <begin position="30"/>
        <end position="59"/>
    </location>
</feature>
<evidence type="ECO:0000256" key="10">
    <source>
        <dbReference type="SAM" id="MobiDB-lite"/>
    </source>
</evidence>
<feature type="compositionally biased region" description="Polar residues" evidence="10">
    <location>
        <begin position="604"/>
        <end position="651"/>
    </location>
</feature>
<proteinExistence type="predicted"/>
<evidence type="ECO:0000256" key="2">
    <source>
        <dbReference type="ARBA" id="ARBA00022723"/>
    </source>
</evidence>
<feature type="region of interest" description="Disordered" evidence="10">
    <location>
        <begin position="193"/>
        <end position="368"/>
    </location>
</feature>
<dbReference type="FunFam" id="3.30.160.60:FF:000758">
    <property type="entry name" value="C2H2 transcription factor, putative"/>
    <property type="match status" value="1"/>
</dbReference>
<evidence type="ECO:0000256" key="1">
    <source>
        <dbReference type="ARBA" id="ARBA00004123"/>
    </source>
</evidence>
<feature type="compositionally biased region" description="Polar residues" evidence="10">
    <location>
        <begin position="536"/>
        <end position="575"/>
    </location>
</feature>
<feature type="region of interest" description="Disordered" evidence="10">
    <location>
        <begin position="440"/>
        <end position="696"/>
    </location>
</feature>
<feature type="compositionally biased region" description="Polar residues" evidence="10">
    <location>
        <begin position="199"/>
        <end position="209"/>
    </location>
</feature>
<feature type="compositionally biased region" description="Polar residues" evidence="10">
    <location>
        <begin position="71"/>
        <end position="95"/>
    </location>
</feature>
<dbReference type="GO" id="GO:0008270">
    <property type="term" value="F:zinc ion binding"/>
    <property type="evidence" value="ECO:0007669"/>
    <property type="project" value="UniProtKB-KW"/>
</dbReference>
<feature type="region of interest" description="Disordered" evidence="10">
    <location>
        <begin position="1"/>
        <end position="133"/>
    </location>
</feature>
<evidence type="ECO:0000259" key="11">
    <source>
        <dbReference type="PROSITE" id="PS50157"/>
    </source>
</evidence>
<accession>A0A9P8I4Y8</accession>
<dbReference type="PANTHER" id="PTHR23235">
    <property type="entry name" value="KRUEPPEL-LIKE TRANSCRIPTION FACTOR"/>
    <property type="match status" value="1"/>
</dbReference>
<keyword evidence="4 9" id="KW-0863">Zinc-finger</keyword>
<organism evidence="12 13">
    <name type="scientific">Glutinoglossum americanum</name>
    <dbReference type="NCBI Taxonomy" id="1670608"/>
    <lineage>
        <taxon>Eukaryota</taxon>
        <taxon>Fungi</taxon>
        <taxon>Dikarya</taxon>
        <taxon>Ascomycota</taxon>
        <taxon>Pezizomycotina</taxon>
        <taxon>Geoglossomycetes</taxon>
        <taxon>Geoglossales</taxon>
        <taxon>Geoglossaceae</taxon>
        <taxon>Glutinoglossum</taxon>
    </lineage>
</organism>
<keyword evidence="5" id="KW-0862">Zinc</keyword>
<dbReference type="FunFam" id="3.30.160.60:FF:000606">
    <property type="entry name" value="C2H2 transcription factor, putative"/>
    <property type="match status" value="1"/>
</dbReference>
<evidence type="ECO:0000256" key="5">
    <source>
        <dbReference type="ARBA" id="ARBA00022833"/>
    </source>
</evidence>
<evidence type="ECO:0000256" key="9">
    <source>
        <dbReference type="PROSITE-ProRule" id="PRU00042"/>
    </source>
</evidence>
<feature type="region of interest" description="Disordered" evidence="10">
    <location>
        <begin position="396"/>
        <end position="423"/>
    </location>
</feature>
<dbReference type="OrthoDB" id="624345at2759"/>
<comment type="caution">
    <text evidence="12">The sequence shown here is derived from an EMBL/GenBank/DDBJ whole genome shotgun (WGS) entry which is preliminary data.</text>
</comment>
<evidence type="ECO:0000313" key="12">
    <source>
        <dbReference type="EMBL" id="KAH0543302.1"/>
    </source>
</evidence>
<keyword evidence="2" id="KW-0479">Metal-binding</keyword>
<dbReference type="AlphaFoldDB" id="A0A9P8I4Y8"/>
<evidence type="ECO:0000256" key="6">
    <source>
        <dbReference type="ARBA" id="ARBA00023015"/>
    </source>
</evidence>
<dbReference type="PROSITE" id="PS50157">
    <property type="entry name" value="ZINC_FINGER_C2H2_2"/>
    <property type="match status" value="2"/>
</dbReference>
<evidence type="ECO:0000256" key="8">
    <source>
        <dbReference type="ARBA" id="ARBA00023242"/>
    </source>
</evidence>
<feature type="compositionally biased region" description="Low complexity" evidence="10">
    <location>
        <begin position="673"/>
        <end position="686"/>
    </location>
</feature>
<dbReference type="EMBL" id="JAGHQL010000035">
    <property type="protein sequence ID" value="KAH0543302.1"/>
    <property type="molecule type" value="Genomic_DNA"/>
</dbReference>
<dbReference type="GO" id="GO:0000978">
    <property type="term" value="F:RNA polymerase II cis-regulatory region sequence-specific DNA binding"/>
    <property type="evidence" value="ECO:0007669"/>
    <property type="project" value="TreeGrafter"/>
</dbReference>
<dbReference type="Proteomes" id="UP000698800">
    <property type="component" value="Unassembled WGS sequence"/>
</dbReference>
<dbReference type="InterPro" id="IPR036236">
    <property type="entry name" value="Znf_C2H2_sf"/>
</dbReference>
<dbReference type="InterPro" id="IPR013087">
    <property type="entry name" value="Znf_C2H2_type"/>
</dbReference>
<feature type="compositionally biased region" description="Acidic residues" evidence="10">
    <location>
        <begin position="103"/>
        <end position="119"/>
    </location>
</feature>
<dbReference type="PANTHER" id="PTHR23235:SF127">
    <property type="entry name" value="TRANSCRIPTION FACTOR, PUTATIVE (AFU_ORTHOLOGUE AFUA_3G09820)-RELATED"/>
    <property type="match status" value="1"/>
</dbReference>
<gene>
    <name evidence="12" type="ORF">FGG08_002365</name>
</gene>
<keyword evidence="6" id="KW-0805">Transcription regulation</keyword>
<feature type="compositionally biased region" description="Low complexity" evidence="10">
    <location>
        <begin position="239"/>
        <end position="254"/>
    </location>
</feature>
<keyword evidence="3" id="KW-0677">Repeat</keyword>
<dbReference type="SUPFAM" id="SSF57667">
    <property type="entry name" value="beta-beta-alpha zinc fingers"/>
    <property type="match status" value="1"/>
</dbReference>